<feature type="compositionally biased region" description="Low complexity" evidence="13">
    <location>
        <begin position="36"/>
        <end position="47"/>
    </location>
</feature>
<dbReference type="GO" id="GO:0005634">
    <property type="term" value="C:nucleus"/>
    <property type="evidence" value="ECO:0007669"/>
    <property type="project" value="UniProtKB-SubCell"/>
</dbReference>
<comment type="subcellular location">
    <subcellularLocation>
        <location evidence="2">Nucleus</location>
    </subcellularLocation>
</comment>
<evidence type="ECO:0000256" key="7">
    <source>
        <dbReference type="ARBA" id="ARBA00022833"/>
    </source>
</evidence>
<evidence type="ECO:0000256" key="1">
    <source>
        <dbReference type="ARBA" id="ARBA00003767"/>
    </source>
</evidence>
<keyword evidence="4" id="KW-0479">Metal-binding</keyword>
<protein>
    <recommendedName>
        <fullName evidence="14">C2H2-type domain-containing protein</fullName>
    </recommendedName>
</protein>
<evidence type="ECO:0000313" key="16">
    <source>
        <dbReference type="Proteomes" id="UP001239994"/>
    </source>
</evidence>
<keyword evidence="11" id="KW-0539">Nucleus</keyword>
<evidence type="ECO:0000256" key="5">
    <source>
        <dbReference type="ARBA" id="ARBA00022737"/>
    </source>
</evidence>
<evidence type="ECO:0000256" key="11">
    <source>
        <dbReference type="ARBA" id="ARBA00023242"/>
    </source>
</evidence>
<evidence type="ECO:0000256" key="10">
    <source>
        <dbReference type="ARBA" id="ARBA00023163"/>
    </source>
</evidence>
<feature type="non-terminal residue" evidence="15">
    <location>
        <position position="678"/>
    </location>
</feature>
<evidence type="ECO:0000256" key="9">
    <source>
        <dbReference type="ARBA" id="ARBA00023125"/>
    </source>
</evidence>
<feature type="domain" description="C2H2-type" evidence="14">
    <location>
        <begin position="446"/>
        <end position="473"/>
    </location>
</feature>
<feature type="region of interest" description="Disordered" evidence="13">
    <location>
        <begin position="304"/>
        <end position="332"/>
    </location>
</feature>
<dbReference type="PROSITE" id="PS50157">
    <property type="entry name" value="ZINC_FINGER_C2H2_2"/>
    <property type="match status" value="9"/>
</dbReference>
<dbReference type="Proteomes" id="UP001239994">
    <property type="component" value="Unassembled WGS sequence"/>
</dbReference>
<dbReference type="FunFam" id="3.30.160.60:FF:000446">
    <property type="entry name" value="Zinc finger protein"/>
    <property type="match status" value="1"/>
</dbReference>
<evidence type="ECO:0000256" key="6">
    <source>
        <dbReference type="ARBA" id="ARBA00022771"/>
    </source>
</evidence>
<accession>A0AAD8ZUH4</accession>
<organism evidence="15 16">
    <name type="scientific">Electrophorus voltai</name>
    <dbReference type="NCBI Taxonomy" id="2609070"/>
    <lineage>
        <taxon>Eukaryota</taxon>
        <taxon>Metazoa</taxon>
        <taxon>Chordata</taxon>
        <taxon>Craniata</taxon>
        <taxon>Vertebrata</taxon>
        <taxon>Euteleostomi</taxon>
        <taxon>Actinopterygii</taxon>
        <taxon>Neopterygii</taxon>
        <taxon>Teleostei</taxon>
        <taxon>Ostariophysi</taxon>
        <taxon>Gymnotiformes</taxon>
        <taxon>Gymnotoidei</taxon>
        <taxon>Gymnotidae</taxon>
        <taxon>Electrophorus</taxon>
    </lineage>
</organism>
<keyword evidence="10" id="KW-0804">Transcription</keyword>
<dbReference type="InterPro" id="IPR036236">
    <property type="entry name" value="Znf_C2H2_sf"/>
</dbReference>
<dbReference type="Pfam" id="PF13912">
    <property type="entry name" value="zf-C2H2_6"/>
    <property type="match status" value="1"/>
</dbReference>
<evidence type="ECO:0000256" key="12">
    <source>
        <dbReference type="PROSITE-ProRule" id="PRU00042"/>
    </source>
</evidence>
<comment type="similarity">
    <text evidence="3">Belongs to the krueppel C2H2-type zinc-finger protein family.</text>
</comment>
<dbReference type="Pfam" id="PF00096">
    <property type="entry name" value="zf-C2H2"/>
    <property type="match status" value="4"/>
</dbReference>
<dbReference type="GO" id="GO:0003677">
    <property type="term" value="F:DNA binding"/>
    <property type="evidence" value="ECO:0007669"/>
    <property type="project" value="UniProtKB-KW"/>
</dbReference>
<dbReference type="Gene3D" id="3.30.160.60">
    <property type="entry name" value="Classic Zinc Finger"/>
    <property type="match status" value="7"/>
</dbReference>
<feature type="domain" description="C2H2-type" evidence="14">
    <location>
        <begin position="541"/>
        <end position="568"/>
    </location>
</feature>
<dbReference type="AlphaFoldDB" id="A0AAD8ZUH4"/>
<dbReference type="SMART" id="SM00355">
    <property type="entry name" value="ZnF_C2H2"/>
    <property type="match status" value="11"/>
</dbReference>
<feature type="non-terminal residue" evidence="15">
    <location>
        <position position="1"/>
    </location>
</feature>
<feature type="region of interest" description="Disordered" evidence="13">
    <location>
        <begin position="591"/>
        <end position="614"/>
    </location>
</feature>
<keyword evidence="8" id="KW-0805">Transcription regulation</keyword>
<dbReference type="PANTHER" id="PTHR23234:SF10">
    <property type="entry name" value="RIKEN CDNA 6720489N17 GENE-RELATED"/>
    <property type="match status" value="1"/>
</dbReference>
<dbReference type="InterPro" id="IPR013087">
    <property type="entry name" value="Znf_C2H2_type"/>
</dbReference>
<dbReference type="SUPFAM" id="SSF57667">
    <property type="entry name" value="beta-beta-alpha zinc fingers"/>
    <property type="match status" value="5"/>
</dbReference>
<proteinExistence type="inferred from homology"/>
<evidence type="ECO:0000259" key="14">
    <source>
        <dbReference type="PROSITE" id="PS50157"/>
    </source>
</evidence>
<keyword evidence="16" id="KW-1185">Reference proteome</keyword>
<feature type="domain" description="C2H2-type" evidence="14">
    <location>
        <begin position="612"/>
        <end position="639"/>
    </location>
</feature>
<feature type="domain" description="C2H2-type" evidence="14">
    <location>
        <begin position="334"/>
        <end position="361"/>
    </location>
</feature>
<feature type="domain" description="C2H2-type" evidence="14">
    <location>
        <begin position="390"/>
        <end position="417"/>
    </location>
</feature>
<keyword evidence="7" id="KW-0862">Zinc</keyword>
<feature type="domain" description="C2H2-type" evidence="14">
    <location>
        <begin position="362"/>
        <end position="389"/>
    </location>
</feature>
<comment type="function">
    <text evidence="1">May be involved in transcriptional regulation.</text>
</comment>
<name>A0AAD8ZUH4_9TELE</name>
<feature type="region of interest" description="Disordered" evidence="13">
    <location>
        <begin position="36"/>
        <end position="56"/>
    </location>
</feature>
<keyword evidence="9" id="KW-0238">DNA-binding</keyword>
<evidence type="ECO:0000256" key="2">
    <source>
        <dbReference type="ARBA" id="ARBA00004123"/>
    </source>
</evidence>
<evidence type="ECO:0000256" key="8">
    <source>
        <dbReference type="ARBA" id="ARBA00023015"/>
    </source>
</evidence>
<evidence type="ECO:0000256" key="4">
    <source>
        <dbReference type="ARBA" id="ARBA00022723"/>
    </source>
</evidence>
<keyword evidence="6 12" id="KW-0863">Zinc-finger</keyword>
<sequence length="678" mass="74475">AAPGIVQPQPKLPNCLPASSHHKCPQSYQLGVKTTTLTGSLPSSPRSSKNHPQRATPAPLIRYQCGECGTLFMSLDLWQQHSKSGLCCGTGSEENEEDGGEVKIEAEERQNVEGPGEEETVRLSECATNATEEGTGTKKQEGILLKAGAQNKENTEDDLQGGVMVKNLASNQQSRDTVDASPPCFFSGISGMSSADTFLCVQCGSGFSSEEALAIHRSSNHGLERMLHRCTICTQEFMNTTQYLYHWRQHRVNGEGLPLTVAHSTSHVPRSLNTLNKTTEEATQLQGPVNSTNEQVGCVLQVSQPSSTSYTPSSSFSNPAPQSMPPLTRNRPGAPCPTCGQVFKRRCHMRAHMLRHSGHKPYCCDVCHKTFAYKSNLGRHRHTHTPRRAHVCQQCGQSFTQSGTLKKHQLLHAHKEAETEAAGEMEMGRAMKKDGEGKDTAVRSPFVCSDCPNRYRTRTQLLVHRFVHTGQYPFSCSICGQSFPRKKSLQLHTLFHQGVTSLDTHLPLCKQQEALGHKTDPSVLGVARKRTGGRAKQTGKLICDLCGHRCVTQEGLGLHRLSHSGQTPLRCPFLPCRRRFTTNSALQQHMLSHESSVPEADAIRGDPKPRPHHCQQCGKNFTTASSLNVHMRIHTGERPFQPCFENPLIYIVLWAAGCLRGLDGHPSNSGDGSPKGEQ</sequence>
<dbReference type="PANTHER" id="PTHR23234">
    <property type="entry name" value="ZNF44 PROTEIN"/>
    <property type="match status" value="1"/>
</dbReference>
<feature type="compositionally biased region" description="Low complexity" evidence="13">
    <location>
        <begin position="304"/>
        <end position="317"/>
    </location>
</feature>
<dbReference type="InterPro" id="IPR050758">
    <property type="entry name" value="Znf_C2H2-type"/>
</dbReference>
<gene>
    <name evidence="15" type="ORF">P4O66_019717</name>
</gene>
<evidence type="ECO:0000256" key="3">
    <source>
        <dbReference type="ARBA" id="ARBA00006991"/>
    </source>
</evidence>
<evidence type="ECO:0000256" key="13">
    <source>
        <dbReference type="SAM" id="MobiDB-lite"/>
    </source>
</evidence>
<dbReference type="EMBL" id="JAROKS010000003">
    <property type="protein sequence ID" value="KAK1805401.1"/>
    <property type="molecule type" value="Genomic_DNA"/>
</dbReference>
<dbReference type="FunFam" id="3.30.160.60:FF:000624">
    <property type="entry name" value="zinc finger protein 697"/>
    <property type="match status" value="1"/>
</dbReference>
<evidence type="ECO:0000313" key="15">
    <source>
        <dbReference type="EMBL" id="KAK1805401.1"/>
    </source>
</evidence>
<dbReference type="PROSITE" id="PS00028">
    <property type="entry name" value="ZINC_FINGER_C2H2_1"/>
    <property type="match status" value="10"/>
</dbReference>
<dbReference type="FunFam" id="3.30.160.60:FF:000100">
    <property type="entry name" value="Zinc finger 45-like"/>
    <property type="match status" value="1"/>
</dbReference>
<keyword evidence="5" id="KW-0677">Repeat</keyword>
<comment type="caution">
    <text evidence="15">The sequence shown here is derived from an EMBL/GenBank/DDBJ whole genome shotgun (WGS) entry which is preliminary data.</text>
</comment>
<feature type="domain" description="C2H2-type" evidence="14">
    <location>
        <begin position="198"/>
        <end position="226"/>
    </location>
</feature>
<dbReference type="GO" id="GO:0008270">
    <property type="term" value="F:zinc ion binding"/>
    <property type="evidence" value="ECO:0007669"/>
    <property type="project" value="UniProtKB-KW"/>
</dbReference>
<dbReference type="FunFam" id="3.30.160.60:FF:002274">
    <property type="entry name" value="Zinc finger protein 432"/>
    <property type="match status" value="1"/>
</dbReference>
<reference evidence="15" key="1">
    <citation type="submission" date="2023-03" db="EMBL/GenBank/DDBJ databases">
        <title>Electrophorus voltai genome.</title>
        <authorList>
            <person name="Bian C."/>
        </authorList>
    </citation>
    <scope>NUCLEOTIDE SEQUENCE</scope>
    <source>
        <strain evidence="15">CB-2022</strain>
        <tissue evidence="15">Muscle</tissue>
    </source>
</reference>
<feature type="domain" description="C2H2-type" evidence="14">
    <location>
        <begin position="474"/>
        <end position="501"/>
    </location>
</feature>
<feature type="domain" description="C2H2-type" evidence="14">
    <location>
        <begin position="569"/>
        <end position="598"/>
    </location>
</feature>